<evidence type="ECO:0000259" key="5">
    <source>
        <dbReference type="PROSITE" id="PS50987"/>
    </source>
</evidence>
<dbReference type="PATRIC" id="fig|1469144.10.peg.2488"/>
<evidence type="ECO:0000256" key="4">
    <source>
        <dbReference type="SAM" id="MobiDB-lite"/>
    </source>
</evidence>
<keyword evidence="2" id="KW-0238">DNA-binding</keyword>
<dbReference type="AlphaFoldDB" id="A0A132MV59"/>
<dbReference type="Gene3D" id="1.10.10.10">
    <property type="entry name" value="Winged helix-like DNA-binding domain superfamily/Winged helix DNA-binding domain"/>
    <property type="match status" value="1"/>
</dbReference>
<name>A0A132MV59_9ACTN</name>
<dbReference type="InterPro" id="IPR036388">
    <property type="entry name" value="WH-like_DNA-bd_sf"/>
</dbReference>
<keyword evidence="1" id="KW-0805">Transcription regulation</keyword>
<accession>A0A132MV59</accession>
<sequence>MAADLVFGALADPVRREILTILAEHDECSAGEVAKRVRSVGRSAVSTHLKVLKLAGLVVERKEGRFRYYSLDSAGPVREVLGFLHDLFQTSLDDLKSSAEARTRARKADTHGHHESDESRRVS</sequence>
<dbReference type="PROSITE" id="PS50987">
    <property type="entry name" value="HTH_ARSR_2"/>
    <property type="match status" value="1"/>
</dbReference>
<evidence type="ECO:0000256" key="2">
    <source>
        <dbReference type="ARBA" id="ARBA00023125"/>
    </source>
</evidence>
<comment type="caution">
    <text evidence="6">The sequence shown here is derived from an EMBL/GenBank/DDBJ whole genome shotgun (WGS) entry which is preliminary data.</text>
</comment>
<organism evidence="6 7">
    <name type="scientific">Carbonactinospora thermoautotrophica</name>
    <dbReference type="NCBI Taxonomy" id="1469144"/>
    <lineage>
        <taxon>Bacteria</taxon>
        <taxon>Bacillati</taxon>
        <taxon>Actinomycetota</taxon>
        <taxon>Actinomycetes</taxon>
        <taxon>Kitasatosporales</taxon>
        <taxon>Carbonactinosporaceae</taxon>
        <taxon>Carbonactinospora</taxon>
    </lineage>
</organism>
<keyword evidence="3" id="KW-0804">Transcription</keyword>
<dbReference type="GO" id="GO:0003677">
    <property type="term" value="F:DNA binding"/>
    <property type="evidence" value="ECO:0007669"/>
    <property type="project" value="UniProtKB-KW"/>
</dbReference>
<dbReference type="OrthoDB" id="9806976at2"/>
<reference evidence="7" key="1">
    <citation type="submission" date="2015-04" db="EMBL/GenBank/DDBJ databases">
        <title>Physiological reanalysis, assessment of diazotrophy, and genome sequences of multiple isolates of Streptomyces thermoautotrophicus.</title>
        <authorList>
            <person name="MacKellar D.C."/>
            <person name="Lieber L."/>
            <person name="Norman J."/>
            <person name="Bolger A."/>
            <person name="Tobin C."/>
            <person name="Murray J.W."/>
            <person name="Chang R."/>
            <person name="Ford T."/>
            <person name="Nguyen P.Q."/>
            <person name="Woodward J."/>
            <person name="Permingeat H."/>
            <person name="Joshi N.S."/>
            <person name="Silver P.A."/>
            <person name="Usadel B."/>
            <person name="Rutherford A.W."/>
            <person name="Friesen M."/>
            <person name="Prell J."/>
        </authorList>
    </citation>
    <scope>NUCLEOTIDE SEQUENCE [LARGE SCALE GENOMIC DNA]</scope>
    <source>
        <strain evidence="7">H1</strain>
    </source>
</reference>
<dbReference type="EMBL" id="LAXD01000001">
    <property type="protein sequence ID" value="KWX01262.1"/>
    <property type="molecule type" value="Genomic_DNA"/>
</dbReference>
<protein>
    <submittedName>
        <fullName evidence="6">Regulatory protein ArsR</fullName>
    </submittedName>
</protein>
<dbReference type="InterPro" id="IPR011991">
    <property type="entry name" value="ArsR-like_HTH"/>
</dbReference>
<dbReference type="SUPFAM" id="SSF46785">
    <property type="entry name" value="Winged helix' DNA-binding domain"/>
    <property type="match status" value="1"/>
</dbReference>
<proteinExistence type="predicted"/>
<dbReference type="CDD" id="cd00090">
    <property type="entry name" value="HTH_ARSR"/>
    <property type="match status" value="1"/>
</dbReference>
<dbReference type="GO" id="GO:0003700">
    <property type="term" value="F:DNA-binding transcription factor activity"/>
    <property type="evidence" value="ECO:0007669"/>
    <property type="project" value="InterPro"/>
</dbReference>
<dbReference type="SMART" id="SM00418">
    <property type="entry name" value="HTH_ARSR"/>
    <property type="match status" value="1"/>
</dbReference>
<dbReference type="PANTHER" id="PTHR33154:SF33">
    <property type="entry name" value="TRANSCRIPTIONAL REPRESSOR SDPR"/>
    <property type="match status" value="1"/>
</dbReference>
<dbReference type="InterPro" id="IPR001845">
    <property type="entry name" value="HTH_ArsR_DNA-bd_dom"/>
</dbReference>
<dbReference type="PANTHER" id="PTHR33154">
    <property type="entry name" value="TRANSCRIPTIONAL REGULATOR, ARSR FAMILY"/>
    <property type="match status" value="1"/>
</dbReference>
<dbReference type="RefSeq" id="WP_079046162.1">
    <property type="nucleotide sequence ID" value="NZ_JYIJ01000010.1"/>
</dbReference>
<dbReference type="Proteomes" id="UP000070188">
    <property type="component" value="Unassembled WGS sequence"/>
</dbReference>
<gene>
    <name evidence="6" type="ORF">LI90_2290</name>
</gene>
<dbReference type="STRING" id="1469144.LI90_2290"/>
<evidence type="ECO:0000256" key="3">
    <source>
        <dbReference type="ARBA" id="ARBA00023163"/>
    </source>
</evidence>
<feature type="region of interest" description="Disordered" evidence="4">
    <location>
        <begin position="99"/>
        <end position="123"/>
    </location>
</feature>
<dbReference type="InterPro" id="IPR051081">
    <property type="entry name" value="HTH_MetalResp_TranReg"/>
</dbReference>
<evidence type="ECO:0000313" key="7">
    <source>
        <dbReference type="Proteomes" id="UP000070188"/>
    </source>
</evidence>
<dbReference type="NCBIfam" id="NF033788">
    <property type="entry name" value="HTH_metalloreg"/>
    <property type="match status" value="1"/>
</dbReference>
<feature type="domain" description="HTH arsR-type" evidence="5">
    <location>
        <begin position="1"/>
        <end position="99"/>
    </location>
</feature>
<keyword evidence="7" id="KW-1185">Reference proteome</keyword>
<dbReference type="Pfam" id="PF12840">
    <property type="entry name" value="HTH_20"/>
    <property type="match status" value="1"/>
</dbReference>
<dbReference type="InterPro" id="IPR036390">
    <property type="entry name" value="WH_DNA-bd_sf"/>
</dbReference>
<evidence type="ECO:0000313" key="6">
    <source>
        <dbReference type="EMBL" id="KWX01262.1"/>
    </source>
</evidence>
<dbReference type="PRINTS" id="PR00778">
    <property type="entry name" value="HTHARSR"/>
</dbReference>
<evidence type="ECO:0000256" key="1">
    <source>
        <dbReference type="ARBA" id="ARBA00023015"/>
    </source>
</evidence>